<protein>
    <recommendedName>
        <fullName evidence="1">AAA domain-containing protein</fullName>
    </recommendedName>
</protein>
<feature type="domain" description="AAA" evidence="1">
    <location>
        <begin position="23"/>
        <end position="71"/>
    </location>
</feature>
<organism evidence="2 3">
    <name type="scientific">Chlorella ohadii</name>
    <dbReference type="NCBI Taxonomy" id="2649997"/>
    <lineage>
        <taxon>Eukaryota</taxon>
        <taxon>Viridiplantae</taxon>
        <taxon>Chlorophyta</taxon>
        <taxon>core chlorophytes</taxon>
        <taxon>Trebouxiophyceae</taxon>
        <taxon>Chlorellales</taxon>
        <taxon>Chlorellaceae</taxon>
        <taxon>Chlorella clade</taxon>
        <taxon>Chlorella</taxon>
    </lineage>
</organism>
<accession>A0AAD5DYD0</accession>
<evidence type="ECO:0000313" key="3">
    <source>
        <dbReference type="Proteomes" id="UP001205105"/>
    </source>
</evidence>
<comment type="caution">
    <text evidence="2">The sequence shown here is derived from an EMBL/GenBank/DDBJ whole genome shotgun (WGS) entry which is preliminary data.</text>
</comment>
<reference evidence="2" key="1">
    <citation type="submission" date="2020-11" db="EMBL/GenBank/DDBJ databases">
        <title>Chlorella ohadii genome sequencing and assembly.</title>
        <authorList>
            <person name="Murik O."/>
            <person name="Treves H."/>
            <person name="Kedem I."/>
            <person name="Shotland Y."/>
            <person name="Kaplan A."/>
        </authorList>
    </citation>
    <scope>NUCLEOTIDE SEQUENCE</scope>
    <source>
        <strain evidence="2">1</strain>
    </source>
</reference>
<proteinExistence type="predicted"/>
<dbReference type="InterPro" id="IPR050678">
    <property type="entry name" value="DNA_Partitioning_ATPase"/>
</dbReference>
<sequence length="437" mass="48844">MPAQVHPENGGLEPTVESYGLWTNKGGVGKTTLAFHLSSAYAHLYPDKKVILVDMCPQSNLTHTVLTSAQRKGWDVAEEFRNNESAPLFLPRTVAGFVHTQIPGGRQLGPSAKYSDFLVHLSEYNRDMPENMWLLCGDNRLESMNTKLAAALSAESDGIHDPFRTTLSMLRNFFDGMVHDSRETLFFNQHVVVFFDTNPALTEYTKLALCSIDRLLVPVNADDFSLQALRYMFRSVWGLFPDNRPFTQSYERGNFATRASQRAPTLLPKIQALVHNRNAIYNLRSAAAFRHLHDEQAESLFQGYEEARARGGPVPVFADKGNPTMDNFDLVYTASMRDMLSAGVAGAATGTPMHRMTVAWVRTAVNKHFASTVLRPENISNLMADLLKVLAITTDDPRLERVQQDHLLRLTGKSDRNEVADLLRWNDVAAAYAQAQG</sequence>
<evidence type="ECO:0000259" key="1">
    <source>
        <dbReference type="Pfam" id="PF13614"/>
    </source>
</evidence>
<dbReference type="InterPro" id="IPR025669">
    <property type="entry name" value="AAA_dom"/>
</dbReference>
<dbReference type="AlphaFoldDB" id="A0AAD5DYD0"/>
<dbReference type="PANTHER" id="PTHR13696">
    <property type="entry name" value="P-LOOP CONTAINING NUCLEOSIDE TRIPHOSPHATE HYDROLASE"/>
    <property type="match status" value="1"/>
</dbReference>
<dbReference type="CDD" id="cd02042">
    <property type="entry name" value="ParAB_family"/>
    <property type="match status" value="1"/>
</dbReference>
<keyword evidence="3" id="KW-1185">Reference proteome</keyword>
<dbReference type="Pfam" id="PF13614">
    <property type="entry name" value="AAA_31"/>
    <property type="match status" value="1"/>
</dbReference>
<name>A0AAD5DYD0_9CHLO</name>
<dbReference type="Gene3D" id="3.40.50.300">
    <property type="entry name" value="P-loop containing nucleotide triphosphate hydrolases"/>
    <property type="match status" value="1"/>
</dbReference>
<dbReference type="EMBL" id="JADXDR010000012">
    <property type="protein sequence ID" value="KAI7845892.1"/>
    <property type="molecule type" value="Genomic_DNA"/>
</dbReference>
<dbReference type="InterPro" id="IPR027417">
    <property type="entry name" value="P-loop_NTPase"/>
</dbReference>
<evidence type="ECO:0000313" key="2">
    <source>
        <dbReference type="EMBL" id="KAI7845892.1"/>
    </source>
</evidence>
<dbReference type="SUPFAM" id="SSF52540">
    <property type="entry name" value="P-loop containing nucleoside triphosphate hydrolases"/>
    <property type="match status" value="1"/>
</dbReference>
<dbReference type="Proteomes" id="UP001205105">
    <property type="component" value="Unassembled WGS sequence"/>
</dbReference>
<gene>
    <name evidence="2" type="ORF">COHA_000625</name>
</gene>
<dbReference type="PANTHER" id="PTHR13696:SF99">
    <property type="entry name" value="COBYRINIC ACID AC-DIAMIDE SYNTHASE"/>
    <property type="match status" value="1"/>
</dbReference>